<dbReference type="Gene3D" id="3.30.2290.10">
    <property type="entry name" value="PmbA/TldD superfamily"/>
    <property type="match status" value="1"/>
</dbReference>
<dbReference type="GO" id="GO:0005829">
    <property type="term" value="C:cytosol"/>
    <property type="evidence" value="ECO:0007669"/>
    <property type="project" value="TreeGrafter"/>
</dbReference>
<evidence type="ECO:0000256" key="2">
    <source>
        <dbReference type="ARBA" id="ARBA00022670"/>
    </source>
</evidence>
<gene>
    <name evidence="8" type="ORF">K9W45_13535</name>
</gene>
<keyword evidence="2" id="KW-0645">Protease</keyword>
<keyword evidence="4" id="KW-0482">Metalloprotease</keyword>
<evidence type="ECO:0000313" key="8">
    <source>
        <dbReference type="EMBL" id="UJG40845.1"/>
    </source>
</evidence>
<dbReference type="SUPFAM" id="SSF111283">
    <property type="entry name" value="Putative modulator of DNA gyrase, PmbA/TldD"/>
    <property type="match status" value="1"/>
</dbReference>
<dbReference type="EMBL" id="CP084166">
    <property type="protein sequence ID" value="UJG40845.1"/>
    <property type="molecule type" value="Genomic_DNA"/>
</dbReference>
<accession>A0A9Y1BL09</accession>
<dbReference type="InterPro" id="IPR051463">
    <property type="entry name" value="Peptidase_U62_metallo"/>
</dbReference>
<feature type="domain" description="Metalloprotease TldD/E N-terminal" evidence="5">
    <location>
        <begin position="22"/>
        <end position="86"/>
    </location>
</feature>
<dbReference type="InterPro" id="IPR035068">
    <property type="entry name" value="TldD/PmbA_N"/>
</dbReference>
<evidence type="ECO:0000259" key="6">
    <source>
        <dbReference type="Pfam" id="PF19289"/>
    </source>
</evidence>
<dbReference type="GO" id="GO:0008237">
    <property type="term" value="F:metallopeptidase activity"/>
    <property type="evidence" value="ECO:0007669"/>
    <property type="project" value="UniProtKB-KW"/>
</dbReference>
<dbReference type="Proteomes" id="UP001201020">
    <property type="component" value="Chromosome"/>
</dbReference>
<evidence type="ECO:0000259" key="7">
    <source>
        <dbReference type="Pfam" id="PF19290"/>
    </source>
</evidence>
<dbReference type="PANTHER" id="PTHR30624">
    <property type="entry name" value="UNCHARACTERIZED PROTEIN TLDD AND PMBA"/>
    <property type="match status" value="1"/>
</dbReference>
<dbReference type="InterPro" id="IPR025502">
    <property type="entry name" value="TldD"/>
</dbReference>
<protein>
    <submittedName>
        <fullName evidence="8">TldD/PmbA family protein</fullName>
    </submittedName>
</protein>
<evidence type="ECO:0000256" key="4">
    <source>
        <dbReference type="ARBA" id="ARBA00023049"/>
    </source>
</evidence>
<dbReference type="PANTHER" id="PTHR30624:SF0">
    <property type="entry name" value="METALLOPROTEASE SLR0863"/>
    <property type="match status" value="1"/>
</dbReference>
<proteinExistence type="inferred from homology"/>
<dbReference type="GO" id="GO:0006508">
    <property type="term" value="P:proteolysis"/>
    <property type="evidence" value="ECO:0007669"/>
    <property type="project" value="UniProtKB-KW"/>
</dbReference>
<evidence type="ECO:0000256" key="3">
    <source>
        <dbReference type="ARBA" id="ARBA00022801"/>
    </source>
</evidence>
<dbReference type="AlphaFoldDB" id="A0A9Y1BL09"/>
<comment type="similarity">
    <text evidence="1">Belongs to the peptidase U62 family.</text>
</comment>
<evidence type="ECO:0000259" key="5">
    <source>
        <dbReference type="Pfam" id="PF01523"/>
    </source>
</evidence>
<organism evidence="8">
    <name type="scientific">Candidatus Heimdallarchaeum aukensis</name>
    <dbReference type="NCBI Taxonomy" id="2876573"/>
    <lineage>
        <taxon>Archaea</taxon>
        <taxon>Promethearchaeati</taxon>
        <taxon>Candidatus Heimdallarchaeota</taxon>
        <taxon>Candidatus Heimdallarchaeia (ex Rinke et al. 2021) (nom. nud.)</taxon>
        <taxon>Candidatus Heimdallarchaeales</taxon>
        <taxon>Candidatus Heimdallarchaeaceae</taxon>
        <taxon>Candidatus Heimdallarchaeum</taxon>
    </lineage>
</organism>
<dbReference type="InterPro" id="IPR036059">
    <property type="entry name" value="TldD/PmbA_sf"/>
</dbReference>
<name>A0A9Y1BL09_9ARCH</name>
<feature type="domain" description="Metalloprotease TldD/E C-terminal" evidence="6">
    <location>
        <begin position="231"/>
        <end position="464"/>
    </location>
</feature>
<dbReference type="Pfam" id="PF19290">
    <property type="entry name" value="PmbA_TldD_2nd"/>
    <property type="match status" value="1"/>
</dbReference>
<keyword evidence="3" id="KW-0378">Hydrolase</keyword>
<reference evidence="8" key="1">
    <citation type="journal article" date="2022" name="Nat. Microbiol.">
        <title>Unique mobile elements and scalable gene flow at the prokaryote-eukaryote boundary revealed by circularized Asgard archaea genomes.</title>
        <authorList>
            <person name="Wu F."/>
            <person name="Speth D.R."/>
            <person name="Philosof A."/>
            <person name="Cremiere A."/>
            <person name="Narayanan A."/>
            <person name="Barco R.A."/>
            <person name="Connon S.A."/>
            <person name="Amend J.P."/>
            <person name="Antoshechkin I.A."/>
            <person name="Orphan V.J."/>
        </authorList>
    </citation>
    <scope>NUCLEOTIDE SEQUENCE</scope>
    <source>
        <strain evidence="8">PM71</strain>
    </source>
</reference>
<sequence>MIMLDKLNAIINKVELSSKDFVDIRYAQSESETFSVRNGRFDTISNRTSGGIAVRALIDNAWGFTTTVSLETEDILKSVKKAISMAKIASKYAKEERRISDEWVFEGKGATEIKIDPRELDKEMKLEKIKIIEKSAREFSDNIAQASSTYQEMHKVEYIVNNKGTNVENEYHVIRLMKDVVARRGEKMQSVFDSIGGTGGWELLETWDPEEEGRKSAEQAEKLLDARSPPSGKMNVIMDESLVGVFIHEAFGHAAEADGVFAKNSVLEGKIGERIGVEGISVYDDPTIPGLRGSFVFDSEGTKSEKRTIVEKGILKEYFQTLETATMMEMKPNGAGRAQDFNSIPIPRMANTYVDSGDLSLEEIAEMTKEGVYLKNSYGGYVHPTKGQFYFTCQYGYIIENGEIGELFGNVGMSGMTLEVLNNAYGISKEWKPAFLGTCGKGGQWVPVTGGGPNIGVSNLVVGGK</sequence>
<dbReference type="Pfam" id="PF01523">
    <property type="entry name" value="PmbA_TldD_1st"/>
    <property type="match status" value="1"/>
</dbReference>
<dbReference type="InterPro" id="IPR045570">
    <property type="entry name" value="Metalloprtase-TldD/E_cen_dom"/>
</dbReference>
<feature type="domain" description="Metalloprotease TldD/E central" evidence="7">
    <location>
        <begin position="116"/>
        <end position="224"/>
    </location>
</feature>
<dbReference type="InterPro" id="IPR045569">
    <property type="entry name" value="Metalloprtase-TldD/E_C"/>
</dbReference>
<dbReference type="InterPro" id="IPR002510">
    <property type="entry name" value="Metalloprtase-TldD/E_N"/>
</dbReference>
<dbReference type="Pfam" id="PF19289">
    <property type="entry name" value="PmbA_TldD_3rd"/>
    <property type="match status" value="1"/>
</dbReference>
<dbReference type="PIRSF" id="PIRSF004919">
    <property type="entry name" value="TldD"/>
    <property type="match status" value="1"/>
</dbReference>
<evidence type="ECO:0000256" key="1">
    <source>
        <dbReference type="ARBA" id="ARBA00005836"/>
    </source>
</evidence>